<reference evidence="2 3" key="1">
    <citation type="submission" date="2019-02" db="EMBL/GenBank/DDBJ databases">
        <title>A cornucopia of Shigella phages from the Cornhusker state.</title>
        <authorList>
            <person name="Doore S.M."/>
            <person name="Schrad J.R."/>
            <person name="Perrett H.R."/>
            <person name="Dover J.A."/>
            <person name="Schrad K.P."/>
            <person name="Dean W.F."/>
            <person name="Parent K.N."/>
        </authorList>
    </citation>
    <scope>NUCLEOTIDE SEQUENCE [LARGE SCALE GENOMIC DNA]</scope>
</reference>
<dbReference type="InterPro" id="IPR016177">
    <property type="entry name" value="DNA-bd_dom_sf"/>
</dbReference>
<keyword evidence="2" id="KW-0255">Endonuclease</keyword>
<dbReference type="Proteomes" id="UP000294557">
    <property type="component" value="Segment"/>
</dbReference>
<accession>A0A482JKW6</accession>
<dbReference type="Gene3D" id="3.90.75.20">
    <property type="match status" value="1"/>
</dbReference>
<dbReference type="SUPFAM" id="SSF54171">
    <property type="entry name" value="DNA-binding domain"/>
    <property type="match status" value="1"/>
</dbReference>
<dbReference type="GO" id="GO:0004519">
    <property type="term" value="F:endonuclease activity"/>
    <property type="evidence" value="ECO:0007669"/>
    <property type="project" value="UniProtKB-KW"/>
</dbReference>
<dbReference type="EMBL" id="MK562504">
    <property type="protein sequence ID" value="QBP32979.1"/>
    <property type="molecule type" value="Genomic_DNA"/>
</dbReference>
<dbReference type="Gene3D" id="1.20.5.2050">
    <property type="match status" value="1"/>
</dbReference>
<feature type="domain" description="HNH nuclease" evidence="1">
    <location>
        <begin position="54"/>
        <end position="96"/>
    </location>
</feature>
<dbReference type="SUPFAM" id="SSF54060">
    <property type="entry name" value="His-Me finger endonucleases"/>
    <property type="match status" value="1"/>
</dbReference>
<organism evidence="2 3">
    <name type="scientific">Enterobacteria phage CHB7</name>
    <dbReference type="NCBI Taxonomy" id="2530182"/>
    <lineage>
        <taxon>Viruses</taxon>
        <taxon>Duplodnaviria</taxon>
        <taxon>Heunggongvirae</taxon>
        <taxon>Uroviricota</taxon>
        <taxon>Caudoviricetes</taxon>
        <taxon>Andersonviridae</taxon>
        <taxon>Ounavirinae</taxon>
        <taxon>Mooglevirus</taxon>
        <taxon>Mooglevirus CHB7</taxon>
    </lineage>
</organism>
<name>A0A482JKW6_9CAUD</name>
<keyword evidence="3" id="KW-1185">Reference proteome</keyword>
<dbReference type="InterPro" id="IPR003615">
    <property type="entry name" value="HNH_nuc"/>
</dbReference>
<evidence type="ECO:0000259" key="1">
    <source>
        <dbReference type="Pfam" id="PF13392"/>
    </source>
</evidence>
<keyword evidence="2" id="KW-0540">Nuclease</keyword>
<dbReference type="InterPro" id="IPR044925">
    <property type="entry name" value="His-Me_finger_sf"/>
</dbReference>
<keyword evidence="2" id="KW-0378">Hydrolase</keyword>
<protein>
    <submittedName>
        <fullName evidence="2">HNH endonuclease</fullName>
    </submittedName>
</protein>
<proteinExistence type="predicted"/>
<sequence>MLTQKTLKEYLHYDPDTGVFTWLKKSANRTIVGSVAGSPHDRGYIRITIKRKAYMAHDLAILYTDGFLPERVDHRNGLTDDNRRENLRVCTQAENSWNRKTHSNNTSGVKGVSFNKASKKWRARIMVHGVTHFIGAFETIDEAKEAIIKRREELHREFVNHGEAYE</sequence>
<evidence type="ECO:0000313" key="3">
    <source>
        <dbReference type="Proteomes" id="UP000294557"/>
    </source>
</evidence>
<dbReference type="GO" id="GO:0003677">
    <property type="term" value="F:DNA binding"/>
    <property type="evidence" value="ECO:0007669"/>
    <property type="project" value="InterPro"/>
</dbReference>
<evidence type="ECO:0000313" key="2">
    <source>
        <dbReference type="EMBL" id="QBP32979.1"/>
    </source>
</evidence>
<dbReference type="Pfam" id="PF13392">
    <property type="entry name" value="HNH_3"/>
    <property type="match status" value="1"/>
</dbReference>
<gene>
    <name evidence="2" type="ORF">CHB7_gp26</name>
</gene>